<reference evidence="3 4" key="1">
    <citation type="submission" date="2021-12" db="EMBL/GenBank/DDBJ databases">
        <title>Genome sequencing of bacteria with rrn-lacking chromosome and rrn-plasmid.</title>
        <authorList>
            <person name="Anda M."/>
            <person name="Iwasaki W."/>
        </authorList>
    </citation>
    <scope>NUCLEOTIDE SEQUENCE [LARGE SCALE GENOMIC DNA]</scope>
    <source>
        <strain evidence="3 4">NBRC 101262</strain>
        <plasmid evidence="3 4">pPP1</plasmid>
    </source>
</reference>
<keyword evidence="1" id="KW-0732">Signal</keyword>
<proteinExistence type="predicted"/>
<gene>
    <name evidence="3" type="ORF">PEPS_28740</name>
</gene>
<organism evidence="3 4">
    <name type="scientific">Persicobacter psychrovividus</name>
    <dbReference type="NCBI Taxonomy" id="387638"/>
    <lineage>
        <taxon>Bacteria</taxon>
        <taxon>Pseudomonadati</taxon>
        <taxon>Bacteroidota</taxon>
        <taxon>Cytophagia</taxon>
        <taxon>Cytophagales</taxon>
        <taxon>Persicobacteraceae</taxon>
        <taxon>Persicobacter</taxon>
    </lineage>
</organism>
<dbReference type="SUPFAM" id="SSF141072">
    <property type="entry name" value="CalX-like"/>
    <property type="match status" value="1"/>
</dbReference>
<dbReference type="RefSeq" id="WP_338398431.1">
    <property type="nucleotide sequence ID" value="NZ_AP025293.1"/>
</dbReference>
<dbReference type="Gene3D" id="2.60.40.10">
    <property type="entry name" value="Immunoglobulins"/>
    <property type="match status" value="2"/>
</dbReference>
<accession>A0ABN6LCM2</accession>
<feature type="domain" description="Secretion system C-terminal sorting" evidence="2">
    <location>
        <begin position="615"/>
        <end position="682"/>
    </location>
</feature>
<evidence type="ECO:0000259" key="2">
    <source>
        <dbReference type="Pfam" id="PF18962"/>
    </source>
</evidence>
<dbReference type="InterPro" id="IPR013783">
    <property type="entry name" value="Ig-like_fold"/>
</dbReference>
<dbReference type="Gene3D" id="2.60.40.2030">
    <property type="match status" value="1"/>
</dbReference>
<dbReference type="EMBL" id="AP025293">
    <property type="protein sequence ID" value="BDD00594.1"/>
    <property type="molecule type" value="Genomic_DNA"/>
</dbReference>
<sequence length="684" mass="72698">MTNNTLKPKGLCLWMLAFLWVATFANLPQAKAQTITEMTPALLPGATGNLMGADLDQLTGLKLNDVALTITAQSATEVTFEVPETFTPGGGKLMVQFNDGDYSEIDEGNKGKLYVVDRVSPAEVLVFYEPFVHPILGNTPNGEPIDGNFIFANNGTLTATGSGAVQVGFTPAAQVGEYGGFSGQQCVQFNMQGGESGEFVLSGINTEGLENIRLTYSLTGHSGGAQIGAAGFTVSYKDGDGDWVNIGGIAGVAAVFKKVKQWRNANPLPATDNLSIKFEFTARASGRPALLDDINITGYPEGSANISHFEPEAQVVGKQVTVYGSRLDNVTGVKIGEVDVTEYSVAENNKFITLTVPKGAELINEGVKNQEGLGRIEVIRSQGGNVYAATPLKAMSADPGVLGLSPVVAPALSYIYIYGSNLHNATAVKFNGVEATNFMEVKEDTLEVLVPEGVTDGPISIATANTDSVAVSDLTFMVDEDFPLFGLELSAEEGNELEETEIDVYLQANAAAESATSVDIEVSGENINDADYSLSKSMLTLAGGETMSEMAMLKILNDDDDYEEEETLIMTLTNRDGEGAVYGQGRTAEVRIVLKTPLDALEGIAKDLLIYQQADQLVINSETTDFTNAAVALYNSAGRLVRFKQVVSSASTVRLSTANCTTGVYFVRIADRNGVSAKKVIIVK</sequence>
<feature type="signal peptide" evidence="1">
    <location>
        <begin position="1"/>
        <end position="25"/>
    </location>
</feature>
<keyword evidence="3" id="KW-0614">Plasmid</keyword>
<dbReference type="InterPro" id="IPR038081">
    <property type="entry name" value="CalX-like_sf"/>
</dbReference>
<geneLocation type="plasmid" evidence="3 4">
    <name>pPP1</name>
</geneLocation>
<evidence type="ECO:0000313" key="3">
    <source>
        <dbReference type="EMBL" id="BDD00594.1"/>
    </source>
</evidence>
<evidence type="ECO:0000256" key="1">
    <source>
        <dbReference type="SAM" id="SignalP"/>
    </source>
</evidence>
<protein>
    <recommendedName>
        <fullName evidence="2">Secretion system C-terminal sorting domain-containing protein</fullName>
    </recommendedName>
</protein>
<dbReference type="Pfam" id="PF18962">
    <property type="entry name" value="Por_Secre_tail"/>
    <property type="match status" value="1"/>
</dbReference>
<evidence type="ECO:0000313" key="4">
    <source>
        <dbReference type="Proteomes" id="UP001354989"/>
    </source>
</evidence>
<keyword evidence="4" id="KW-1185">Reference proteome</keyword>
<dbReference type="InterPro" id="IPR014756">
    <property type="entry name" value="Ig_E-set"/>
</dbReference>
<dbReference type="Proteomes" id="UP001354989">
    <property type="component" value="Plasmid pPP1"/>
</dbReference>
<feature type="chain" id="PRO_5046294462" description="Secretion system C-terminal sorting domain-containing protein" evidence="1">
    <location>
        <begin position="26"/>
        <end position="684"/>
    </location>
</feature>
<dbReference type="InterPro" id="IPR026444">
    <property type="entry name" value="Secre_tail"/>
</dbReference>
<dbReference type="SUPFAM" id="SSF81296">
    <property type="entry name" value="E set domains"/>
    <property type="match status" value="1"/>
</dbReference>
<name>A0ABN6LCM2_9BACT</name>
<dbReference type="NCBIfam" id="TIGR04183">
    <property type="entry name" value="Por_Secre_tail"/>
    <property type="match status" value="1"/>
</dbReference>